<protein>
    <submittedName>
        <fullName evidence="5">Histone transcription regulator 3-like protein</fullName>
    </submittedName>
</protein>
<feature type="region of interest" description="Disordered" evidence="4">
    <location>
        <begin position="339"/>
        <end position="364"/>
    </location>
</feature>
<name>A0A0W0D8G4_CANGB</name>
<comment type="caution">
    <text evidence="5">The sequence shown here is derived from an EMBL/GenBank/DDBJ whole genome shotgun (WGS) entry which is preliminary data.</text>
</comment>
<dbReference type="VEuPathDB" id="FungiDB:GWK60_M00187"/>
<evidence type="ECO:0000256" key="1">
    <source>
        <dbReference type="ARBA" id="ARBA00004123"/>
    </source>
</evidence>
<proteinExistence type="inferred from homology"/>
<dbReference type="GO" id="GO:0000082">
    <property type="term" value="P:G1/S transition of mitotic cell cycle"/>
    <property type="evidence" value="ECO:0007669"/>
    <property type="project" value="EnsemblFungi"/>
</dbReference>
<gene>
    <name evidence="5" type="ORF">AO440_003868</name>
</gene>
<evidence type="ECO:0000313" key="5">
    <source>
        <dbReference type="EMBL" id="KTB08153.1"/>
    </source>
</evidence>
<dbReference type="VEuPathDB" id="FungiDB:CAGL0M00286g"/>
<comment type="subcellular location">
    <subcellularLocation>
        <location evidence="1">Nucleus</location>
    </subcellularLocation>
</comment>
<dbReference type="GO" id="GO:0031491">
    <property type="term" value="F:nucleosome binding"/>
    <property type="evidence" value="ECO:0007669"/>
    <property type="project" value="EnsemblFungi"/>
</dbReference>
<evidence type="ECO:0000256" key="2">
    <source>
        <dbReference type="ARBA" id="ARBA00007335"/>
    </source>
</evidence>
<keyword evidence="3" id="KW-0539">Nucleus</keyword>
<dbReference type="GO" id="GO:0003714">
    <property type="term" value="F:transcription corepressor activity"/>
    <property type="evidence" value="ECO:0007669"/>
    <property type="project" value="EnsemblFungi"/>
</dbReference>
<dbReference type="VEuPathDB" id="FungiDB:GVI51_M00187"/>
<sequence>MSSFSFLNQSPDIEQLEAEEHTRETQIELCFQLFQDALERLKDDKFGDANDLFEKLMSQEVIKPDKWGLYAYSSSIVDNLRYLAYRNRGFFYYKFLMNQYSESMSSEDVVDNILKIVENLLESLRHSEADYNVIEVLVQIFESFKSKRLQKLLLENEFMNNDSHLLFSGRKRTNILPQLKVLISQYINLLKDLHASSVLEKKIICNGQAKNTSHLPRTNVKFKNILEQLNKLRTEDDELIKSLDIHDIELDNYDWTSLLRSLRETLPTVKSLALFGRNSDPYAETETPIEAVKVIVKEEVVIDKIHDNSNNENEVTEEKEITDNKVVTTNGNNRKRSITEIETKHAQRSSKRFRDRDSSAADSETPMTFEPMFYSYTKILSLLGCKAPYDYEAIYPDLMEVKANDIIYADFLACLKEWSHWHTDCLSSQNEKEIKTKKVESSTDVSLSHFKTLLNSKNFQKSDDHIPEISQTSLRRFLDKVNKQQCHFHELRFKLIWFLFDNQNGDRLLTSTRWTKQMYRDVEWITLSIEKNIFSFIQSDIAKYRHVALSIFETLINSLVELCEEINSKLSLGQKANDQKTQKVKIEKKITKWNSIIAQVETTDRDWTVRYLWAYYTLIQCTSDIQNCLLSNILEIVHQILMKDNSSTVYLYPNADFISSFDLSFVDTQLKKLKMIKKLVNVDKHSESDKSEDNNSQFIMLENVLLSTISENHAVGGDDDDMIDFFMSAPFMLKFKLWELIYMKYVKKNDIEKTTLIYGIMLKLLVDTLESKTYRTLGPKKRQERLLIMMSCLKDITHNCIEVLKNNAWLQKKLSWYDDTTSQLVFIFFILFPMLPVNTPNKLSGTQTFFQKATKSSKTIKSIFVDILTLLLFHLNIGLKSKISSEPELENSIIDLVSTTHISISFYNFCDYASGNFLQIAENLICQFTNEEAFTQLKQIMWCKYHYQLSGDSSIVSQHKTKAMEMSKMVSLPLGIYLVKLQYQDKHPYINSAKIASKQILDNIVETFGDLSSQDNYIIMRNLHAFNGYLRSNITSKLFQSCFEGKDKVDLKNPNDEFQKAMDAGVFYVSGIQALNLYKIRKRSVQARPSELDAIITMFKNDILYNTKRFESWYLLGKCYSYIVEDDLLWTADKISSSEKKAVIATTQKRAILCYAMSLTLFFENETTRTVDEQIVIVECLESLANELMIAVYKPMEALCFDTNLSSLVVSSSNPATSSEIEKSSVAPIYSITDSSIEDTMIKCLTLANRYQENLLEAGKLDRLNWFNFYSIAIVYSTEKLDRKGDMIDNMSKACELANKYTSVKDSVVEPHVALIHMLYKLYIEGKVTMEDTLSTLKRDKFFEGFDDDFWILDVSLTQDYQKREFFSKLIELLKYVISKDKKKWQHEPYFYIAEILFMEMKDVEKSREWMDNIISIRSVNKNLVNIWKPDYERPGKHFVFTHNYVMFYLELLKYDKDAQSIGLLTKKLRRFSSGMAYIGKANDVATSYFIECVTKKYLLHDKVYTESYMGNINYNDFVKYSQEIVDNSKAADIAEDILEVLKIAYQLKKGTNSVVYDTVCLSLFFQYIYEPYRKEHPETEPQLVSDSENKSNIRKKVSKKDAFDKIRALVDKLP</sequence>
<organism evidence="5 6">
    <name type="scientific">Candida glabrata</name>
    <name type="common">Yeast</name>
    <name type="synonym">Torulopsis glabrata</name>
    <dbReference type="NCBI Taxonomy" id="5478"/>
    <lineage>
        <taxon>Eukaryota</taxon>
        <taxon>Fungi</taxon>
        <taxon>Dikarya</taxon>
        <taxon>Ascomycota</taxon>
        <taxon>Saccharomycotina</taxon>
        <taxon>Saccharomycetes</taxon>
        <taxon>Saccharomycetales</taxon>
        <taxon>Saccharomycetaceae</taxon>
        <taxon>Nakaseomyces</taxon>
    </lineage>
</organism>
<evidence type="ECO:0000256" key="3">
    <source>
        <dbReference type="ARBA" id="ARBA00023242"/>
    </source>
</evidence>
<evidence type="ECO:0000256" key="4">
    <source>
        <dbReference type="SAM" id="MobiDB-lite"/>
    </source>
</evidence>
<dbReference type="GO" id="GO:0003677">
    <property type="term" value="F:DNA binding"/>
    <property type="evidence" value="ECO:0007669"/>
    <property type="project" value="EnsemblFungi"/>
</dbReference>
<dbReference type="Proteomes" id="UP000054886">
    <property type="component" value="Unassembled WGS sequence"/>
</dbReference>
<comment type="similarity">
    <text evidence="2">Belongs to the HIR3 family.</text>
</comment>
<dbReference type="GO" id="GO:0005634">
    <property type="term" value="C:nucleus"/>
    <property type="evidence" value="ECO:0007669"/>
    <property type="project" value="UniProtKB-SubCell"/>
</dbReference>
<dbReference type="GO" id="GO:1905268">
    <property type="term" value="P:negative regulation of chromatin organization"/>
    <property type="evidence" value="ECO:0007669"/>
    <property type="project" value="EnsemblFungi"/>
</dbReference>
<dbReference type="GO" id="GO:0006334">
    <property type="term" value="P:nucleosome assembly"/>
    <property type="evidence" value="ECO:0007669"/>
    <property type="project" value="EnsemblFungi"/>
</dbReference>
<dbReference type="PANTHER" id="PTHR15502:SF7">
    <property type="entry name" value="CALCINEURIN-BINDING PROTEIN CABIN-1"/>
    <property type="match status" value="1"/>
</dbReference>
<dbReference type="EMBL" id="LLZZ01000106">
    <property type="protein sequence ID" value="KTB08153.1"/>
    <property type="molecule type" value="Genomic_DNA"/>
</dbReference>
<dbReference type="InterPro" id="IPR033053">
    <property type="entry name" value="Hir3/CABIN1"/>
</dbReference>
<dbReference type="GO" id="GO:0006368">
    <property type="term" value="P:transcription elongation by RNA polymerase II"/>
    <property type="evidence" value="ECO:0007669"/>
    <property type="project" value="EnsemblFungi"/>
</dbReference>
<evidence type="ECO:0000313" key="6">
    <source>
        <dbReference type="Proteomes" id="UP000054886"/>
    </source>
</evidence>
<dbReference type="GO" id="GO:0000417">
    <property type="term" value="C:HIR complex"/>
    <property type="evidence" value="ECO:0007669"/>
    <property type="project" value="EnsemblFungi"/>
</dbReference>
<dbReference type="GO" id="GO:0000122">
    <property type="term" value="P:negative regulation of transcription by RNA polymerase II"/>
    <property type="evidence" value="ECO:0007669"/>
    <property type="project" value="EnsemblFungi"/>
</dbReference>
<accession>A0A0W0D8G4</accession>
<dbReference type="VEuPathDB" id="FungiDB:B1J91_M00286g"/>
<dbReference type="PANTHER" id="PTHR15502">
    <property type="entry name" value="CALCINEURIN-BINDING PROTEIN CABIN 1-RELATED"/>
    <property type="match status" value="1"/>
</dbReference>
<reference evidence="5 6" key="1">
    <citation type="submission" date="2015-10" db="EMBL/GenBank/DDBJ databases">
        <title>Draft genomes sequences of Candida glabrata isolates 1A, 1B, 2A, 2B, 3A and 3B.</title>
        <authorList>
            <person name="Haavelsrud O.E."/>
            <person name="Gaustad P."/>
        </authorList>
    </citation>
    <scope>NUCLEOTIDE SEQUENCE [LARGE SCALE GENOMIC DNA]</scope>
    <source>
        <strain evidence="5">910700640</strain>
    </source>
</reference>